<dbReference type="RefSeq" id="WP_322539542.1">
    <property type="nucleotide sequence ID" value="NZ_JAOBTW010000010.1"/>
</dbReference>
<proteinExistence type="predicted"/>
<protein>
    <recommendedName>
        <fullName evidence="4">Integral membrane protein</fullName>
    </recommendedName>
</protein>
<keyword evidence="3" id="KW-1185">Reference proteome</keyword>
<name>A0ABU5LRP7_9SPHN</name>
<keyword evidence="1" id="KW-0472">Membrane</keyword>
<accession>A0ABU5LRP7</accession>
<feature type="transmembrane region" description="Helical" evidence="1">
    <location>
        <begin position="443"/>
        <end position="462"/>
    </location>
</feature>
<gene>
    <name evidence="2" type="ORF">N4G62_11240</name>
</gene>
<evidence type="ECO:0000313" key="2">
    <source>
        <dbReference type="EMBL" id="MDZ7282600.1"/>
    </source>
</evidence>
<feature type="transmembrane region" description="Helical" evidence="1">
    <location>
        <begin position="272"/>
        <end position="293"/>
    </location>
</feature>
<evidence type="ECO:0000256" key="1">
    <source>
        <dbReference type="SAM" id="Phobius"/>
    </source>
</evidence>
<feature type="transmembrane region" description="Helical" evidence="1">
    <location>
        <begin position="373"/>
        <end position="392"/>
    </location>
</feature>
<evidence type="ECO:0008006" key="4">
    <source>
        <dbReference type="Google" id="ProtNLM"/>
    </source>
</evidence>
<feature type="transmembrane region" description="Helical" evidence="1">
    <location>
        <begin position="231"/>
        <end position="252"/>
    </location>
</feature>
<feature type="transmembrane region" description="Helical" evidence="1">
    <location>
        <begin position="175"/>
        <end position="195"/>
    </location>
</feature>
<reference evidence="3" key="1">
    <citation type="submission" date="2023-07" db="EMBL/GenBank/DDBJ databases">
        <title>Whole genome sequence analysis of rice epiphytic Sphingomonas sanguinis OsEp_Plm_15B2.</title>
        <authorList>
            <person name="Sahu K.P."/>
            <person name="Asharani P."/>
            <person name="Reddy B."/>
            <person name="Kumar A."/>
        </authorList>
    </citation>
    <scope>NUCLEOTIDE SEQUENCE [LARGE SCALE GENOMIC DNA]</scope>
    <source>
        <strain evidence="3">OsEp_Plm_15B2</strain>
    </source>
</reference>
<keyword evidence="1" id="KW-0812">Transmembrane</keyword>
<organism evidence="2 3">
    <name type="scientific">Sphingomonas sanguinis</name>
    <dbReference type="NCBI Taxonomy" id="33051"/>
    <lineage>
        <taxon>Bacteria</taxon>
        <taxon>Pseudomonadati</taxon>
        <taxon>Pseudomonadota</taxon>
        <taxon>Alphaproteobacteria</taxon>
        <taxon>Sphingomonadales</taxon>
        <taxon>Sphingomonadaceae</taxon>
        <taxon>Sphingomonas</taxon>
    </lineage>
</organism>
<feature type="transmembrane region" description="Helical" evidence="1">
    <location>
        <begin position="305"/>
        <end position="330"/>
    </location>
</feature>
<feature type="transmembrane region" description="Helical" evidence="1">
    <location>
        <begin position="31"/>
        <end position="53"/>
    </location>
</feature>
<dbReference type="EMBL" id="JAOBTW010000010">
    <property type="protein sequence ID" value="MDZ7282600.1"/>
    <property type="molecule type" value="Genomic_DNA"/>
</dbReference>
<sequence length="472" mass="50927">MTTLSTSPTPPASQRFTLVRSALRSVWQPRAIIVGMLVGVIVAAVVFALFCLANRAALHRDLPAARAHVAQAFVEGNLQDRDYLKGDTDLGWHQYNDCLILHLALQQRAGIDALTVSPLARAPTPPQTQCAILHQLLGGARTQKADFYHRYIHGHTLLVRMLLPRLSVLAIRTRYHATLTLLVLAGIVTGLVAVVRRRRPVQGLFWLVVFLTFARWFGLESFGQSLSHGPADIVLLAYLLFLAVSGVRNGIGSRTAILSAALFGAMTMTFEFLTGGIPLGLAAVIGGLAFAWGPRWDAAPQPVPVAPLMAFCTAVIGTAALKILLVAQVFGWATIGEYSDQLQVRMGLNIAHSEQADLGLFHMAKQLAKGIEALAAGMPLMAAGFVLIALFIGQWGARRLIATGSPAMRARTIALILSNAAIAAMLLGFWQHTLVHAWFMERTLAWTIASGFALFLLALRDYPTEPGAGSAR</sequence>
<evidence type="ECO:0000313" key="3">
    <source>
        <dbReference type="Proteomes" id="UP001292182"/>
    </source>
</evidence>
<feature type="transmembrane region" description="Helical" evidence="1">
    <location>
        <begin position="413"/>
        <end position="431"/>
    </location>
</feature>
<keyword evidence="1" id="KW-1133">Transmembrane helix</keyword>
<dbReference type="Proteomes" id="UP001292182">
    <property type="component" value="Unassembled WGS sequence"/>
</dbReference>
<comment type="caution">
    <text evidence="2">The sequence shown here is derived from an EMBL/GenBank/DDBJ whole genome shotgun (WGS) entry which is preliminary data.</text>
</comment>
<feature type="transmembrane region" description="Helical" evidence="1">
    <location>
        <begin position="201"/>
        <end position="219"/>
    </location>
</feature>